<dbReference type="Gene3D" id="1.10.10.10">
    <property type="entry name" value="Winged helix-like DNA-binding domain superfamily/Winged helix DNA-binding domain"/>
    <property type="match status" value="1"/>
</dbReference>
<dbReference type="InterPro" id="IPR036390">
    <property type="entry name" value="WH_DNA-bd_sf"/>
</dbReference>
<dbReference type="Pfam" id="PF03551">
    <property type="entry name" value="PadR"/>
    <property type="match status" value="1"/>
</dbReference>
<dbReference type="InterPro" id="IPR005149">
    <property type="entry name" value="Tscrpt_reg_PadR_N"/>
</dbReference>
<dbReference type="PANTHER" id="PTHR33169">
    <property type="entry name" value="PADR-FAMILY TRANSCRIPTIONAL REGULATOR"/>
    <property type="match status" value="1"/>
</dbReference>
<dbReference type="PANTHER" id="PTHR33169:SF25">
    <property type="entry name" value="DNA-BINDING PROTEIN YIZB-RELATED"/>
    <property type="match status" value="1"/>
</dbReference>
<reference evidence="2" key="1">
    <citation type="submission" date="2022-02" db="EMBL/GenBank/DDBJ databases">
        <title>Fredinandcohnia quinoae sp. nov. isolated from Chenopodium quinoa seeds.</title>
        <authorList>
            <person name="Saati-Santamaria Z."/>
            <person name="Flores-Felix J.D."/>
            <person name="Igual J.M."/>
            <person name="Velazquez E."/>
            <person name="Garcia-Fraile P."/>
            <person name="Martinez-Molina E."/>
        </authorList>
    </citation>
    <scope>NUCLEOTIDE SEQUENCE</scope>
    <source>
        <strain evidence="2">SECRCQ15</strain>
    </source>
</reference>
<protein>
    <submittedName>
        <fullName evidence="2">PadR family transcriptional regulator</fullName>
    </submittedName>
</protein>
<sequence>MDKTSLIKGHLEMCVLGILSNGKSYGYEIMKELEKYNLKLKGVGSIYPILTKLKDNEWVNTYRELTESGKFRVYYEINKQGEIILQKKINEWLEIQNDIKSLLKNNVKGERMRWESN</sequence>
<dbReference type="Proteomes" id="UP001431131">
    <property type="component" value="Unassembled WGS sequence"/>
</dbReference>
<gene>
    <name evidence="2" type="ORF">MJG50_04425</name>
</gene>
<dbReference type="RefSeq" id="WP_240253101.1">
    <property type="nucleotide sequence ID" value="NZ_JAKTTI010000004.1"/>
</dbReference>
<evidence type="ECO:0000313" key="2">
    <source>
        <dbReference type="EMBL" id="MCH1624563.1"/>
    </source>
</evidence>
<comment type="caution">
    <text evidence="2">The sequence shown here is derived from an EMBL/GenBank/DDBJ whole genome shotgun (WGS) entry which is preliminary data.</text>
</comment>
<dbReference type="EMBL" id="JAKTTI010000004">
    <property type="protein sequence ID" value="MCH1624563.1"/>
    <property type="molecule type" value="Genomic_DNA"/>
</dbReference>
<dbReference type="SUPFAM" id="SSF46785">
    <property type="entry name" value="Winged helix' DNA-binding domain"/>
    <property type="match status" value="1"/>
</dbReference>
<organism evidence="2 3">
    <name type="scientific">Fredinandcohnia quinoae</name>
    <dbReference type="NCBI Taxonomy" id="2918902"/>
    <lineage>
        <taxon>Bacteria</taxon>
        <taxon>Bacillati</taxon>
        <taxon>Bacillota</taxon>
        <taxon>Bacilli</taxon>
        <taxon>Bacillales</taxon>
        <taxon>Bacillaceae</taxon>
        <taxon>Fredinandcohnia</taxon>
    </lineage>
</organism>
<feature type="domain" description="Transcription regulator PadR N-terminal" evidence="1">
    <location>
        <begin position="15"/>
        <end position="86"/>
    </location>
</feature>
<dbReference type="InterPro" id="IPR052509">
    <property type="entry name" value="Metal_resp_DNA-bind_regulator"/>
</dbReference>
<dbReference type="AlphaFoldDB" id="A0AAW5DW39"/>
<proteinExistence type="predicted"/>
<dbReference type="InterPro" id="IPR036388">
    <property type="entry name" value="WH-like_DNA-bd_sf"/>
</dbReference>
<name>A0AAW5DW39_9BACI</name>
<evidence type="ECO:0000313" key="3">
    <source>
        <dbReference type="Proteomes" id="UP001431131"/>
    </source>
</evidence>
<keyword evidence="3" id="KW-1185">Reference proteome</keyword>
<accession>A0AAW5DW39</accession>
<evidence type="ECO:0000259" key="1">
    <source>
        <dbReference type="Pfam" id="PF03551"/>
    </source>
</evidence>